<dbReference type="GO" id="GO:0004673">
    <property type="term" value="F:protein histidine kinase activity"/>
    <property type="evidence" value="ECO:0007669"/>
    <property type="project" value="UniProtKB-EC"/>
</dbReference>
<proteinExistence type="predicted"/>
<reference evidence="9 10" key="1">
    <citation type="journal article" date="2014" name="Genome Announc.">
        <title>Draft Genome Sequences of Marine Flavobacterium Algibacter lectus Strains SS8 and NR4.</title>
        <authorList>
            <person name="Takatani N."/>
            <person name="Nakanishi M."/>
            <person name="Meirelles P."/>
            <person name="Mino S."/>
            <person name="Suda W."/>
            <person name="Oshima K."/>
            <person name="Hattori M."/>
            <person name="Ohkuma M."/>
            <person name="Hosokawa M."/>
            <person name="Miyashita K."/>
            <person name="Thompson F.L."/>
            <person name="Niwa A."/>
            <person name="Sawabe T."/>
            <person name="Sawabe T."/>
        </authorList>
    </citation>
    <scope>NUCLEOTIDE SEQUENCE [LARGE SCALE GENOMIC DNA]</scope>
    <source>
        <strain evidence="8">JCM 19274</strain>
        <strain evidence="7 10">JCM 19300</strain>
        <strain evidence="9">JCM19274</strain>
    </source>
</reference>
<dbReference type="Proteomes" id="UP000029643">
    <property type="component" value="Unassembled WGS sequence"/>
</dbReference>
<dbReference type="InterPro" id="IPR005467">
    <property type="entry name" value="His_kinase_dom"/>
</dbReference>
<gene>
    <name evidence="8" type="ORF">JCM19274_689</name>
    <name evidence="7" type="ORF">JCM19300_1330</name>
</gene>
<dbReference type="Gene3D" id="3.30.565.10">
    <property type="entry name" value="Histidine kinase-like ATPase, C-terminal domain"/>
    <property type="match status" value="1"/>
</dbReference>
<dbReference type="PANTHER" id="PTHR43304">
    <property type="entry name" value="PHYTOCHROME-LIKE PROTEIN CPH1"/>
    <property type="match status" value="1"/>
</dbReference>
<feature type="domain" description="Histidine kinase" evidence="6">
    <location>
        <begin position="1"/>
        <end position="119"/>
    </location>
</feature>
<keyword evidence="3" id="KW-0597">Phosphoprotein</keyword>
<dbReference type="InterPro" id="IPR036890">
    <property type="entry name" value="HATPase_C_sf"/>
</dbReference>
<accession>A0A090W1W6</accession>
<dbReference type="Pfam" id="PF02518">
    <property type="entry name" value="HATPase_c"/>
    <property type="match status" value="1"/>
</dbReference>
<keyword evidence="5 7" id="KW-0418">Kinase</keyword>
<dbReference type="PRINTS" id="PR00344">
    <property type="entry name" value="BCTRLSENSOR"/>
</dbReference>
<dbReference type="EMBL" id="BBNQ01000003">
    <property type="protein sequence ID" value="GAL61507.1"/>
    <property type="molecule type" value="Genomic_DNA"/>
</dbReference>
<dbReference type="Proteomes" id="UP000029644">
    <property type="component" value="Unassembled WGS sequence"/>
</dbReference>
<dbReference type="InterPro" id="IPR052162">
    <property type="entry name" value="Sensor_kinase/Photoreceptor"/>
</dbReference>
<dbReference type="EC" id="2.7.13.3" evidence="2"/>
<dbReference type="SMART" id="SM00387">
    <property type="entry name" value="HATPase_c"/>
    <property type="match status" value="1"/>
</dbReference>
<evidence type="ECO:0000259" key="6">
    <source>
        <dbReference type="PROSITE" id="PS50109"/>
    </source>
</evidence>
<dbReference type="PANTHER" id="PTHR43304:SF1">
    <property type="entry name" value="PAC DOMAIN-CONTAINING PROTEIN"/>
    <property type="match status" value="1"/>
</dbReference>
<evidence type="ECO:0000256" key="3">
    <source>
        <dbReference type="ARBA" id="ARBA00022553"/>
    </source>
</evidence>
<dbReference type="OrthoDB" id="9781208at2"/>
<evidence type="ECO:0000313" key="7">
    <source>
        <dbReference type="EMBL" id="GAL61507.1"/>
    </source>
</evidence>
<dbReference type="InterPro" id="IPR004358">
    <property type="entry name" value="Sig_transdc_His_kin-like_C"/>
</dbReference>
<comment type="catalytic activity">
    <reaction evidence="1">
        <text>ATP + protein L-histidine = ADP + protein N-phospho-L-histidine.</text>
        <dbReference type="EC" id="2.7.13.3"/>
    </reaction>
</comment>
<dbReference type="RefSeq" id="WP_052415239.1">
    <property type="nucleotide sequence ID" value="NZ_BBNQ01000003.1"/>
</dbReference>
<dbReference type="PROSITE" id="PS50109">
    <property type="entry name" value="HIS_KIN"/>
    <property type="match status" value="1"/>
</dbReference>
<evidence type="ECO:0000256" key="2">
    <source>
        <dbReference type="ARBA" id="ARBA00012438"/>
    </source>
</evidence>
<dbReference type="InterPro" id="IPR003594">
    <property type="entry name" value="HATPase_dom"/>
</dbReference>
<evidence type="ECO:0000313" key="8">
    <source>
        <dbReference type="EMBL" id="GAL80399.1"/>
    </source>
</evidence>
<evidence type="ECO:0000256" key="1">
    <source>
        <dbReference type="ARBA" id="ARBA00000085"/>
    </source>
</evidence>
<dbReference type="AlphaFoldDB" id="A0A090W1W6"/>
<evidence type="ECO:0000256" key="4">
    <source>
        <dbReference type="ARBA" id="ARBA00022679"/>
    </source>
</evidence>
<organism evidence="7 10">
    <name type="scientific">Algibacter lectus</name>
    <dbReference type="NCBI Taxonomy" id="221126"/>
    <lineage>
        <taxon>Bacteria</taxon>
        <taxon>Pseudomonadati</taxon>
        <taxon>Bacteroidota</taxon>
        <taxon>Flavobacteriia</taxon>
        <taxon>Flavobacteriales</taxon>
        <taxon>Flavobacteriaceae</taxon>
        <taxon>Algibacter</taxon>
    </lineage>
</organism>
<comment type="caution">
    <text evidence="7">The sequence shown here is derived from an EMBL/GenBank/DDBJ whole genome shotgun (WGS) entry which is preliminary data.</text>
</comment>
<dbReference type="EMBL" id="BBNU01000010">
    <property type="protein sequence ID" value="GAL80399.1"/>
    <property type="molecule type" value="Genomic_DNA"/>
</dbReference>
<evidence type="ECO:0000256" key="5">
    <source>
        <dbReference type="ARBA" id="ARBA00022777"/>
    </source>
</evidence>
<name>A0A090W1W6_9FLAO</name>
<evidence type="ECO:0000313" key="10">
    <source>
        <dbReference type="Proteomes" id="UP000029644"/>
    </source>
</evidence>
<sequence>MEQLFNNLVSNAIKYGSTTEPPKIVIDCKKLSRNKISEVFDKKRKNYYRISIMDNGIGFDQENAEKIFGLFERLHQKDEYSGTGIGLAICKKIVLNHKGHIVAQSEPGKGSTFCIYLPA</sequence>
<keyword evidence="4" id="KW-0808">Transferase</keyword>
<evidence type="ECO:0000313" key="9">
    <source>
        <dbReference type="Proteomes" id="UP000029643"/>
    </source>
</evidence>
<dbReference type="SUPFAM" id="SSF55874">
    <property type="entry name" value="ATPase domain of HSP90 chaperone/DNA topoisomerase II/histidine kinase"/>
    <property type="match status" value="1"/>
</dbReference>
<protein>
    <recommendedName>
        <fullName evidence="2">histidine kinase</fullName>
        <ecNumber evidence="2">2.7.13.3</ecNumber>
    </recommendedName>
</protein>